<organism evidence="1 2">
    <name type="scientific">Citrobacter braakii</name>
    <dbReference type="NCBI Taxonomy" id="57706"/>
    <lineage>
        <taxon>Bacteria</taxon>
        <taxon>Pseudomonadati</taxon>
        <taxon>Pseudomonadota</taxon>
        <taxon>Gammaproteobacteria</taxon>
        <taxon>Enterobacterales</taxon>
        <taxon>Enterobacteriaceae</taxon>
        <taxon>Citrobacter</taxon>
        <taxon>Citrobacter freundii complex</taxon>
    </lineage>
</organism>
<dbReference type="Proteomes" id="UP000192573">
    <property type="component" value="Unassembled WGS sequence"/>
</dbReference>
<dbReference type="EMBL" id="NAEW01000001">
    <property type="protein sequence ID" value="OQM43564.1"/>
    <property type="molecule type" value="Genomic_DNA"/>
</dbReference>
<dbReference type="RefSeq" id="WP_080858628.1">
    <property type="nucleotide sequence ID" value="NZ_CP077405.1"/>
</dbReference>
<comment type="caution">
    <text evidence="1">The sequence shown here is derived from an EMBL/GenBank/DDBJ whole genome shotgun (WGS) entry which is preliminary data.</text>
</comment>
<dbReference type="AlphaFoldDB" id="A0A1V8P4J1"/>
<reference evidence="1 2" key="1">
    <citation type="submission" date="2017-03" db="EMBL/GenBank/DDBJ databases">
        <authorList>
            <person name="Afonso C.L."/>
            <person name="Miller P.J."/>
            <person name="Scott M.A."/>
            <person name="Spackman E."/>
            <person name="Goraichik I."/>
            <person name="Dimitrov K.M."/>
            <person name="Suarez D.L."/>
            <person name="Swayne D.E."/>
        </authorList>
    </citation>
    <scope>NUCLEOTIDE SEQUENCE [LARGE SCALE GENOMIC DNA]</scope>
    <source>
        <strain evidence="1 2">ATCC 51113</strain>
    </source>
</reference>
<dbReference type="InterPro" id="IPR035360">
    <property type="entry name" value="DUF5420"/>
</dbReference>
<gene>
    <name evidence="1" type="ORF">BZK42_01360</name>
</gene>
<dbReference type="Pfam" id="PF17457">
    <property type="entry name" value="DUF5420"/>
    <property type="match status" value="1"/>
</dbReference>
<accession>A0A1V8P4J1</accession>
<sequence length="192" mass="21751">MAMQRRYFKLNEADSVKYHKEYQEKIGKPRREAIRDFLSACNAVGHLSHKHFGTEYISALLVREDVDCGGNKRTRSGFFDDDGQDLFKVEPNRRYSEGKQLATRLKEINKKLQELPPFDAWAVKTLGCYADVSYVNHGQSFVAWSAAGFFPEKTALVVSIPVGENGKQPLPADMSSALIEIKRSEFIAITEE</sequence>
<evidence type="ECO:0000313" key="1">
    <source>
        <dbReference type="EMBL" id="OQM43564.1"/>
    </source>
</evidence>
<name>A0A1V8P4J1_CITBR</name>
<protein>
    <submittedName>
        <fullName evidence="1">Uncharacterized protein</fullName>
    </submittedName>
</protein>
<evidence type="ECO:0000313" key="2">
    <source>
        <dbReference type="Proteomes" id="UP000192573"/>
    </source>
</evidence>
<proteinExistence type="predicted"/>